<gene>
    <name evidence="1" type="ORF">GCM10010994_60490</name>
</gene>
<reference evidence="1" key="2">
    <citation type="submission" date="2020-09" db="EMBL/GenBank/DDBJ databases">
        <authorList>
            <person name="Sun Q."/>
            <person name="Zhou Y."/>
        </authorList>
    </citation>
    <scope>NUCLEOTIDE SEQUENCE</scope>
    <source>
        <strain evidence="1">CGMCC 1.12919</strain>
    </source>
</reference>
<reference evidence="1" key="1">
    <citation type="journal article" date="2014" name="Int. J. Syst. Evol. Microbiol.">
        <title>Complete genome sequence of Corynebacterium casei LMG S-19264T (=DSM 44701T), isolated from a smear-ripened cheese.</title>
        <authorList>
            <consortium name="US DOE Joint Genome Institute (JGI-PGF)"/>
            <person name="Walter F."/>
            <person name="Albersmeier A."/>
            <person name="Kalinowski J."/>
            <person name="Ruckert C."/>
        </authorList>
    </citation>
    <scope>NUCLEOTIDE SEQUENCE</scope>
    <source>
        <strain evidence="1">CGMCC 1.12919</strain>
    </source>
</reference>
<dbReference type="GO" id="GO:0019068">
    <property type="term" value="P:virion assembly"/>
    <property type="evidence" value="ECO:0007669"/>
    <property type="project" value="InterPro"/>
</dbReference>
<dbReference type="RefSeq" id="WP_188612917.1">
    <property type="nucleotide sequence ID" value="NZ_BMGG01000019.1"/>
</dbReference>
<evidence type="ECO:0000313" key="1">
    <source>
        <dbReference type="EMBL" id="GGC94637.1"/>
    </source>
</evidence>
<dbReference type="EMBL" id="BMGG01000019">
    <property type="protein sequence ID" value="GGC94637.1"/>
    <property type="molecule type" value="Genomic_DNA"/>
</dbReference>
<sequence>MAIDFDALVLGPCMNAFAVDALLLQRVSAPSAAAVPIRGVYTLTPQDIVDEFGGSQRADGYTFGVRVSEFGNPAVARGDQVSSIDLPFLAGRTFTIEDTGDDDGYGHQLWVLKEDDLTPPETDDDP</sequence>
<organism evidence="1 2">
    <name type="scientific">Chelatococcus reniformis</name>
    <dbReference type="NCBI Taxonomy" id="1494448"/>
    <lineage>
        <taxon>Bacteria</taxon>
        <taxon>Pseudomonadati</taxon>
        <taxon>Pseudomonadota</taxon>
        <taxon>Alphaproteobacteria</taxon>
        <taxon>Hyphomicrobiales</taxon>
        <taxon>Chelatococcaceae</taxon>
        <taxon>Chelatococcus</taxon>
    </lineage>
</organism>
<name>A0A916UYU8_9HYPH</name>
<dbReference type="AlphaFoldDB" id="A0A916UYU8"/>
<protein>
    <submittedName>
        <fullName evidence="1">Uncharacterized protein</fullName>
    </submittedName>
</protein>
<proteinExistence type="predicted"/>
<dbReference type="Pfam" id="PF05354">
    <property type="entry name" value="Phage_attach"/>
    <property type="match status" value="1"/>
</dbReference>
<dbReference type="Proteomes" id="UP000637002">
    <property type="component" value="Unassembled WGS sequence"/>
</dbReference>
<dbReference type="InterPro" id="IPR008018">
    <property type="entry name" value="Phage_tail_attach_FII"/>
</dbReference>
<accession>A0A916UYU8</accession>
<evidence type="ECO:0000313" key="2">
    <source>
        <dbReference type="Proteomes" id="UP000637002"/>
    </source>
</evidence>
<comment type="caution">
    <text evidence="1">The sequence shown here is derived from an EMBL/GenBank/DDBJ whole genome shotgun (WGS) entry which is preliminary data.</text>
</comment>
<keyword evidence="2" id="KW-1185">Reference proteome</keyword>